<feature type="compositionally biased region" description="Polar residues" evidence="1">
    <location>
        <begin position="13"/>
        <end position="33"/>
    </location>
</feature>
<organism evidence="2 3">
    <name type="scientific">Moorella mulderi DSM 14980</name>
    <dbReference type="NCBI Taxonomy" id="1122241"/>
    <lineage>
        <taxon>Bacteria</taxon>
        <taxon>Bacillati</taxon>
        <taxon>Bacillota</taxon>
        <taxon>Clostridia</taxon>
        <taxon>Neomoorellales</taxon>
        <taxon>Neomoorellaceae</taxon>
        <taxon>Neomoorella</taxon>
    </lineage>
</organism>
<comment type="caution">
    <text evidence="2">The sequence shown here is derived from an EMBL/GenBank/DDBJ whole genome shotgun (WGS) entry which is preliminary data.</text>
</comment>
<gene>
    <name evidence="2" type="ORF">MOMUL_19410</name>
</gene>
<evidence type="ECO:0000256" key="1">
    <source>
        <dbReference type="SAM" id="MobiDB-lite"/>
    </source>
</evidence>
<accession>A0A151AVY7</accession>
<evidence type="ECO:0000313" key="3">
    <source>
        <dbReference type="Proteomes" id="UP000075670"/>
    </source>
</evidence>
<dbReference type="EMBL" id="LTBC01000007">
    <property type="protein sequence ID" value="KYH31798.1"/>
    <property type="molecule type" value="Genomic_DNA"/>
</dbReference>
<dbReference type="AlphaFoldDB" id="A0A151AVY7"/>
<reference evidence="2 3" key="1">
    <citation type="submission" date="2016-02" db="EMBL/GenBank/DDBJ databases">
        <title>Genome sequence of Moorella mulderi DSM 14980.</title>
        <authorList>
            <person name="Poehlein A."/>
            <person name="Daniel R."/>
        </authorList>
    </citation>
    <scope>NUCLEOTIDE SEQUENCE [LARGE SCALE GENOMIC DNA]</scope>
    <source>
        <strain evidence="2 3">DSM 14980</strain>
    </source>
</reference>
<dbReference type="Proteomes" id="UP000075670">
    <property type="component" value="Unassembled WGS sequence"/>
</dbReference>
<keyword evidence="3" id="KW-1185">Reference proteome</keyword>
<sequence>MTEPEDKDDHRSCNNPQADGKPQTNGAQGEQVL</sequence>
<feature type="region of interest" description="Disordered" evidence="1">
    <location>
        <begin position="1"/>
        <end position="33"/>
    </location>
</feature>
<protein>
    <submittedName>
        <fullName evidence="2">Uncharacterized protein</fullName>
    </submittedName>
</protein>
<proteinExistence type="predicted"/>
<name>A0A151AVY7_9FIRM</name>
<evidence type="ECO:0000313" key="2">
    <source>
        <dbReference type="EMBL" id="KYH31798.1"/>
    </source>
</evidence>